<feature type="region of interest" description="Disordered" evidence="2">
    <location>
        <begin position="175"/>
        <end position="228"/>
    </location>
</feature>
<organism evidence="3 4">
    <name type="scientific">Rhynchophorus ferrugineus</name>
    <name type="common">Red palm weevil</name>
    <name type="synonym">Curculio ferrugineus</name>
    <dbReference type="NCBI Taxonomy" id="354439"/>
    <lineage>
        <taxon>Eukaryota</taxon>
        <taxon>Metazoa</taxon>
        <taxon>Ecdysozoa</taxon>
        <taxon>Arthropoda</taxon>
        <taxon>Hexapoda</taxon>
        <taxon>Insecta</taxon>
        <taxon>Pterygota</taxon>
        <taxon>Neoptera</taxon>
        <taxon>Endopterygota</taxon>
        <taxon>Coleoptera</taxon>
        <taxon>Polyphaga</taxon>
        <taxon>Cucujiformia</taxon>
        <taxon>Curculionidae</taxon>
        <taxon>Dryophthorinae</taxon>
        <taxon>Rhynchophorus</taxon>
    </lineage>
</organism>
<feature type="region of interest" description="Disordered" evidence="2">
    <location>
        <begin position="108"/>
        <end position="131"/>
    </location>
</feature>
<dbReference type="Proteomes" id="UP000625711">
    <property type="component" value="Unassembled WGS sequence"/>
</dbReference>
<evidence type="ECO:0000313" key="4">
    <source>
        <dbReference type="Proteomes" id="UP000625711"/>
    </source>
</evidence>
<keyword evidence="1" id="KW-0175">Coiled coil</keyword>
<feature type="region of interest" description="Disordered" evidence="2">
    <location>
        <begin position="1"/>
        <end position="21"/>
    </location>
</feature>
<dbReference type="AlphaFoldDB" id="A0A834LZD4"/>
<gene>
    <name evidence="3" type="ORF">GWI33_020536</name>
</gene>
<evidence type="ECO:0000256" key="1">
    <source>
        <dbReference type="SAM" id="Coils"/>
    </source>
</evidence>
<name>A0A834LZD4_RHYFE</name>
<feature type="compositionally biased region" description="Basic and acidic residues" evidence="2">
    <location>
        <begin position="175"/>
        <end position="193"/>
    </location>
</feature>
<feature type="coiled-coil region" evidence="1">
    <location>
        <begin position="541"/>
        <end position="595"/>
    </location>
</feature>
<proteinExistence type="predicted"/>
<dbReference type="EMBL" id="JAACXV010014563">
    <property type="protein sequence ID" value="KAF7266111.1"/>
    <property type="molecule type" value="Genomic_DNA"/>
</dbReference>
<accession>A0A834LZD4</accession>
<sequence length="635" mass="72383">MKQAYGGTESNDNSCSNDDNDKSFLLNKSNLNRQKSSAIETDTTGAAVKTINNILNGITNSVNRLSEIHSQMTTPRAKMSAKETTTIPELKINSHAEIQNKIQKMKAKSHRIQNSSQVAFKKTSKLDKKPKTSISRSAAILEKKSSTLVKTKYFARKFSKGNNLVEIYHNDAVKHSDSDESNMKKSRQQERMGQKMSYEVPPLHIDEPDLGNNSKETSEEKKDSSKTCHTYQNGYNHDLMHQPYFDPPQAPRTMSCCYSKNYELPTVASKMKQVAKRYLGSLNLKTIPFCAAISTTQSHNIGINIQQVLNIIKNRQPINGISPTLAHNIGLAAEKLNCKPFSALVSTINSRISQTASKCPLSKTFLNFQQLQEQARTIPEEIIEEVDEELIETPETKVLAITGPSGDTEVKTKNLPVWRIDKNTNNEQCTCLVPSNVTFQQIATKYQKNNRTISDNNINSQDTYNPNRIKPRKFKSIRNRLSNGNVVVTETQYHPVQNKEYSESQLKGREKNLKEVLTNLHDDFEYLNKKYEELCVQNSSIERNEDSLHELERLETELNKKEEEITMVMTLYKEVMALKQQVRQLKERKSQASISKETKTKFKDYNNPEAAFHLTKLLKQIQHYQSRYKSNLGAE</sequence>
<feature type="compositionally biased region" description="Basic and acidic residues" evidence="2">
    <location>
        <begin position="216"/>
        <end position="226"/>
    </location>
</feature>
<keyword evidence="4" id="KW-1185">Reference proteome</keyword>
<dbReference type="OrthoDB" id="76453at2759"/>
<protein>
    <submittedName>
        <fullName evidence="3">Uncharacterized protein</fullName>
    </submittedName>
</protein>
<reference evidence="3" key="1">
    <citation type="submission" date="2020-08" db="EMBL/GenBank/DDBJ databases">
        <title>Genome sequencing and assembly of the red palm weevil Rhynchophorus ferrugineus.</title>
        <authorList>
            <person name="Dias G.B."/>
            <person name="Bergman C.M."/>
            <person name="Manee M."/>
        </authorList>
    </citation>
    <scope>NUCLEOTIDE SEQUENCE</scope>
    <source>
        <strain evidence="3">AA-2017</strain>
        <tissue evidence="3">Whole larva</tissue>
    </source>
</reference>
<evidence type="ECO:0000256" key="2">
    <source>
        <dbReference type="SAM" id="MobiDB-lite"/>
    </source>
</evidence>
<comment type="caution">
    <text evidence="3">The sequence shown here is derived from an EMBL/GenBank/DDBJ whole genome shotgun (WGS) entry which is preliminary data.</text>
</comment>
<evidence type="ECO:0000313" key="3">
    <source>
        <dbReference type="EMBL" id="KAF7266111.1"/>
    </source>
</evidence>